<dbReference type="EMBL" id="CBSX010000239">
    <property type="protein sequence ID" value="CDH07948.1"/>
    <property type="molecule type" value="Genomic_DNA"/>
</dbReference>
<gene>
    <name evidence="1" type="ORF">XBO1_710029</name>
</gene>
<evidence type="ECO:0000313" key="1">
    <source>
        <dbReference type="EMBL" id="CDH07948.1"/>
    </source>
</evidence>
<dbReference type="HOGENOM" id="CLU_3278892_0_0_6"/>
<sequence>MSKIANRFPSLINTPKIRYIPDHNPDNLPPYSSLLRPCHMR</sequence>
<name>A0A077PB48_XENBV</name>
<dbReference type="AlphaFoldDB" id="A0A077PB48"/>
<accession>A0A077PB48</accession>
<dbReference type="Proteomes" id="UP000028483">
    <property type="component" value="Unassembled WGS sequence"/>
</dbReference>
<comment type="caution">
    <text evidence="1">The sequence shown here is derived from an EMBL/GenBank/DDBJ whole genome shotgun (WGS) entry which is preliminary data.</text>
</comment>
<reference evidence="1" key="1">
    <citation type="submission" date="2013-07" db="EMBL/GenBank/DDBJ databases">
        <title>Sub-species coevolution in mutualistic symbiosis.</title>
        <authorList>
            <person name="Murfin K."/>
            <person name="Klassen J."/>
            <person name="Lee M."/>
            <person name="Forst S."/>
            <person name="Stock P."/>
            <person name="Goodrich-Blair H."/>
        </authorList>
    </citation>
    <scope>NUCLEOTIDE SEQUENCE [LARGE SCALE GENOMIC DNA]</scope>
    <source>
        <strain evidence="1">Oregonense</strain>
    </source>
</reference>
<protein>
    <submittedName>
        <fullName evidence="1">Uncharacterized protein</fullName>
    </submittedName>
</protein>
<organism evidence="1 2">
    <name type="scientific">Xenorhabdus bovienii str. oregonense</name>
    <dbReference type="NCBI Taxonomy" id="1398202"/>
    <lineage>
        <taxon>Bacteria</taxon>
        <taxon>Pseudomonadati</taxon>
        <taxon>Pseudomonadota</taxon>
        <taxon>Gammaproteobacteria</taxon>
        <taxon>Enterobacterales</taxon>
        <taxon>Morganellaceae</taxon>
        <taxon>Xenorhabdus</taxon>
    </lineage>
</organism>
<evidence type="ECO:0000313" key="2">
    <source>
        <dbReference type="Proteomes" id="UP000028483"/>
    </source>
</evidence>
<proteinExistence type="predicted"/>